<proteinExistence type="predicted"/>
<accession>A0A9W6GB26</accession>
<protein>
    <submittedName>
        <fullName evidence="1">Uncharacterized protein</fullName>
    </submittedName>
</protein>
<organism evidence="1 2">
    <name type="scientific">Glycomyces algeriensis</name>
    <dbReference type="NCBI Taxonomy" id="256037"/>
    <lineage>
        <taxon>Bacteria</taxon>
        <taxon>Bacillati</taxon>
        <taxon>Actinomycetota</taxon>
        <taxon>Actinomycetes</taxon>
        <taxon>Glycomycetales</taxon>
        <taxon>Glycomycetaceae</taxon>
        <taxon>Glycomyces</taxon>
    </lineage>
</organism>
<dbReference type="RefSeq" id="WP_270116833.1">
    <property type="nucleotide sequence ID" value="NZ_BAAAOL010000017.1"/>
</dbReference>
<dbReference type="AlphaFoldDB" id="A0A9W6GB26"/>
<evidence type="ECO:0000313" key="2">
    <source>
        <dbReference type="Proteomes" id="UP001144313"/>
    </source>
</evidence>
<dbReference type="Proteomes" id="UP001144313">
    <property type="component" value="Unassembled WGS sequence"/>
</dbReference>
<sequence>MKPPPQPTVRRALIAAVWLACVAAGLLAAVWAVGWAVEGGPQPGIATVESATHLTFPDGTEVTDSDLTQMESPNPGDRAEVTVEIPSDAFDDFIADNAMEAPLLAGTTPSGTTTGTLPAACNDEICYAANIIVEDDAVTVQLNVTLI</sequence>
<name>A0A9W6GB26_9ACTN</name>
<reference evidence="1" key="1">
    <citation type="submission" date="2022-12" db="EMBL/GenBank/DDBJ databases">
        <title>Reference genome sequencing for broad-spectrum identification of bacterial and archaeal isolates by mass spectrometry.</title>
        <authorList>
            <person name="Sekiguchi Y."/>
            <person name="Tourlousse D.M."/>
        </authorList>
    </citation>
    <scope>NUCLEOTIDE SEQUENCE</scope>
    <source>
        <strain evidence="1">LLR39Z86</strain>
    </source>
</reference>
<dbReference type="EMBL" id="BSDT01000001">
    <property type="protein sequence ID" value="GLI43646.1"/>
    <property type="molecule type" value="Genomic_DNA"/>
</dbReference>
<gene>
    <name evidence="1" type="ORF">GALLR39Z86_34960</name>
</gene>
<evidence type="ECO:0000313" key="1">
    <source>
        <dbReference type="EMBL" id="GLI43646.1"/>
    </source>
</evidence>
<keyword evidence="2" id="KW-1185">Reference proteome</keyword>
<comment type="caution">
    <text evidence="1">The sequence shown here is derived from an EMBL/GenBank/DDBJ whole genome shotgun (WGS) entry which is preliminary data.</text>
</comment>